<name>G4CMQ8_9NEIS</name>
<dbReference type="PATRIC" id="fig|1030841.3.peg.372"/>
<evidence type="ECO:0000313" key="2">
    <source>
        <dbReference type="Proteomes" id="UP000005336"/>
    </source>
</evidence>
<dbReference type="AlphaFoldDB" id="G4CMQ8"/>
<proteinExistence type="predicted"/>
<dbReference type="EMBL" id="AGAZ01000013">
    <property type="protein sequence ID" value="EGZ50958.1"/>
    <property type="molecule type" value="Genomic_DNA"/>
</dbReference>
<evidence type="ECO:0000313" key="1">
    <source>
        <dbReference type="EMBL" id="EGZ50958.1"/>
    </source>
</evidence>
<dbReference type="HOGENOM" id="CLU_3293036_0_0_4"/>
<organism evidence="1 2">
    <name type="scientific">Neisseria wadsworthii 9715</name>
    <dbReference type="NCBI Taxonomy" id="1030841"/>
    <lineage>
        <taxon>Bacteria</taxon>
        <taxon>Pseudomonadati</taxon>
        <taxon>Pseudomonadota</taxon>
        <taxon>Betaproteobacteria</taxon>
        <taxon>Neisseriales</taxon>
        <taxon>Neisseriaceae</taxon>
        <taxon>Neisseria</taxon>
    </lineage>
</organism>
<comment type="caution">
    <text evidence="1">The sequence shown here is derived from an EMBL/GenBank/DDBJ whole genome shotgun (WGS) entry which is preliminary data.</text>
</comment>
<reference evidence="1 2" key="1">
    <citation type="submission" date="2011-06" db="EMBL/GenBank/DDBJ databases">
        <authorList>
            <person name="Muzny D."/>
            <person name="Qin X."/>
            <person name="Deng J."/>
            <person name="Jiang H."/>
            <person name="Liu Y."/>
            <person name="Qu J."/>
            <person name="Song X.-Z."/>
            <person name="Zhang L."/>
            <person name="Thornton R."/>
            <person name="Coyle M."/>
            <person name="Francisco L."/>
            <person name="Jackson L."/>
            <person name="Javaid M."/>
            <person name="Korchina V."/>
            <person name="Kovar C."/>
            <person name="Mata R."/>
            <person name="Mathew T."/>
            <person name="Ngo R."/>
            <person name="Nguyen L."/>
            <person name="Nguyen N."/>
            <person name="Okwuonu G."/>
            <person name="Ongeri F."/>
            <person name="Pham C."/>
            <person name="Simmons D."/>
            <person name="Wilczek-Boney K."/>
            <person name="Hale W."/>
            <person name="Jakkamsetti A."/>
            <person name="Pham P."/>
            <person name="Ruth R."/>
            <person name="San Lucas F."/>
            <person name="Warren J."/>
            <person name="Zhang J."/>
            <person name="Zhao Z."/>
            <person name="Zhou C."/>
            <person name="Zhu D."/>
            <person name="Lee S."/>
            <person name="Bess C."/>
            <person name="Blankenburg K."/>
            <person name="Forbes L."/>
            <person name="Fu Q."/>
            <person name="Gubbala S."/>
            <person name="Hirani K."/>
            <person name="Jayaseelan J.C."/>
            <person name="Lara F."/>
            <person name="Munidasa M."/>
            <person name="Palculict T."/>
            <person name="Patil S."/>
            <person name="Pu L.-L."/>
            <person name="Saada N."/>
            <person name="Tang L."/>
            <person name="Weissenberger G."/>
            <person name="Zhu Y."/>
            <person name="Hemphill L."/>
            <person name="Shang Y."/>
            <person name="Youmans B."/>
            <person name="Ayvaz T."/>
            <person name="Ross M."/>
            <person name="Santibanez J."/>
            <person name="Aqrawi P."/>
            <person name="Gross S."/>
            <person name="Joshi V."/>
            <person name="Fowler G."/>
            <person name="Nazareth L."/>
            <person name="Reid J."/>
            <person name="Worley K."/>
            <person name="Petrosino J."/>
            <person name="Highlander S."/>
            <person name="Gibbs R."/>
        </authorList>
    </citation>
    <scope>NUCLEOTIDE SEQUENCE [LARGE SCALE GENOMIC DNA]</scope>
    <source>
        <strain evidence="1 2">9715</strain>
    </source>
</reference>
<dbReference type="Proteomes" id="UP000005336">
    <property type="component" value="Unassembled WGS sequence"/>
</dbReference>
<keyword evidence="2" id="KW-1185">Reference proteome</keyword>
<gene>
    <name evidence="1" type="ORF">HMPREF9370_0367</name>
</gene>
<protein>
    <submittedName>
        <fullName evidence="1">Uncharacterized protein</fullName>
    </submittedName>
</protein>
<sequence>MACGGKVHHQQCLSEKTFQTGIAIIPIRKQRRTSCRTIHT</sequence>
<dbReference type="STRING" id="1030841.HMPREF9370_0367"/>
<accession>G4CMQ8</accession>